<evidence type="ECO:0000313" key="3">
    <source>
        <dbReference type="Proteomes" id="UP000320496"/>
    </source>
</evidence>
<gene>
    <name evidence="2" type="ORF">Mal4_29000</name>
</gene>
<sequence length="249" mass="28024">MSARYLTALPVFNEEQHVVEVLGTVRQFCGDVLVVDDGSSDRTPCLLQETEGIAVVRHEQNAGYGAALRTAFDYAIEHGYDALVTIDCDGQHEPRLIPELADALFPASGEHIDIVSGSRYLKTFDNDSLPPADRKAINFEITQQLNNCFGLELTDSFCGFKAYHVEALRKFEITELGYAMPLQLWIQAVRHQMQIVEFPIPLVYLEEERSFGGSLDDARRRMAYYQQVIKKEMDLQEVPCGADGRDQAD</sequence>
<keyword evidence="2" id="KW-0328">Glycosyltransferase</keyword>
<keyword evidence="2" id="KW-0808">Transferase</keyword>
<dbReference type="InterPro" id="IPR050256">
    <property type="entry name" value="Glycosyltransferase_2"/>
</dbReference>
<organism evidence="2 3">
    <name type="scientific">Maioricimonas rarisocia</name>
    <dbReference type="NCBI Taxonomy" id="2528026"/>
    <lineage>
        <taxon>Bacteria</taxon>
        <taxon>Pseudomonadati</taxon>
        <taxon>Planctomycetota</taxon>
        <taxon>Planctomycetia</taxon>
        <taxon>Planctomycetales</taxon>
        <taxon>Planctomycetaceae</taxon>
        <taxon>Maioricimonas</taxon>
    </lineage>
</organism>
<dbReference type="PANTHER" id="PTHR48090:SF7">
    <property type="entry name" value="RFBJ PROTEIN"/>
    <property type="match status" value="1"/>
</dbReference>
<dbReference type="RefSeq" id="WP_145369837.1">
    <property type="nucleotide sequence ID" value="NZ_CP036275.1"/>
</dbReference>
<proteinExistence type="predicted"/>
<dbReference type="PANTHER" id="PTHR48090">
    <property type="entry name" value="UNDECAPRENYL-PHOSPHATE 4-DEOXY-4-FORMAMIDO-L-ARABINOSE TRANSFERASE-RELATED"/>
    <property type="match status" value="1"/>
</dbReference>
<dbReference type="EC" id="2.4.1.54" evidence="2"/>
<dbReference type="InterPro" id="IPR029044">
    <property type="entry name" value="Nucleotide-diphossugar_trans"/>
</dbReference>
<feature type="domain" description="Glycosyltransferase 2-like" evidence="1">
    <location>
        <begin position="9"/>
        <end position="170"/>
    </location>
</feature>
<accession>A0A517Z810</accession>
<dbReference type="GO" id="GO:0047267">
    <property type="term" value="F:undecaprenyl-phosphate mannosyltransferase activity"/>
    <property type="evidence" value="ECO:0007669"/>
    <property type="project" value="UniProtKB-EC"/>
</dbReference>
<protein>
    <submittedName>
        <fullName evidence="2">Undecaprenyl-phosphate mannosyltransferase</fullName>
        <ecNumber evidence="2">2.4.1.54</ecNumber>
    </submittedName>
</protein>
<dbReference type="CDD" id="cd04179">
    <property type="entry name" value="DPM_DPG-synthase_like"/>
    <property type="match status" value="1"/>
</dbReference>
<name>A0A517Z810_9PLAN</name>
<keyword evidence="3" id="KW-1185">Reference proteome</keyword>
<dbReference type="Proteomes" id="UP000320496">
    <property type="component" value="Chromosome"/>
</dbReference>
<reference evidence="2 3" key="1">
    <citation type="submission" date="2019-02" db="EMBL/GenBank/DDBJ databases">
        <title>Deep-cultivation of Planctomycetes and their phenomic and genomic characterization uncovers novel biology.</title>
        <authorList>
            <person name="Wiegand S."/>
            <person name="Jogler M."/>
            <person name="Boedeker C."/>
            <person name="Pinto D."/>
            <person name="Vollmers J."/>
            <person name="Rivas-Marin E."/>
            <person name="Kohn T."/>
            <person name="Peeters S.H."/>
            <person name="Heuer A."/>
            <person name="Rast P."/>
            <person name="Oberbeckmann S."/>
            <person name="Bunk B."/>
            <person name="Jeske O."/>
            <person name="Meyerdierks A."/>
            <person name="Storesund J.E."/>
            <person name="Kallscheuer N."/>
            <person name="Luecker S."/>
            <person name="Lage O.M."/>
            <person name="Pohl T."/>
            <person name="Merkel B.J."/>
            <person name="Hornburger P."/>
            <person name="Mueller R.-W."/>
            <person name="Bruemmer F."/>
            <person name="Labrenz M."/>
            <person name="Spormann A.M."/>
            <person name="Op den Camp H."/>
            <person name="Overmann J."/>
            <person name="Amann R."/>
            <person name="Jetten M.S.M."/>
            <person name="Mascher T."/>
            <person name="Medema M.H."/>
            <person name="Devos D.P."/>
            <person name="Kaster A.-K."/>
            <person name="Ovreas L."/>
            <person name="Rohde M."/>
            <person name="Galperin M.Y."/>
            <person name="Jogler C."/>
        </authorList>
    </citation>
    <scope>NUCLEOTIDE SEQUENCE [LARGE SCALE GENOMIC DNA]</scope>
    <source>
        <strain evidence="2 3">Mal4</strain>
    </source>
</reference>
<dbReference type="SUPFAM" id="SSF53448">
    <property type="entry name" value="Nucleotide-diphospho-sugar transferases"/>
    <property type="match status" value="1"/>
</dbReference>
<dbReference type="KEGG" id="mri:Mal4_29000"/>
<dbReference type="AlphaFoldDB" id="A0A517Z810"/>
<dbReference type="EMBL" id="CP036275">
    <property type="protein sequence ID" value="QDU38571.1"/>
    <property type="molecule type" value="Genomic_DNA"/>
</dbReference>
<dbReference type="Gene3D" id="3.90.550.10">
    <property type="entry name" value="Spore Coat Polysaccharide Biosynthesis Protein SpsA, Chain A"/>
    <property type="match status" value="1"/>
</dbReference>
<dbReference type="Pfam" id="PF00535">
    <property type="entry name" value="Glycos_transf_2"/>
    <property type="match status" value="1"/>
</dbReference>
<dbReference type="OrthoDB" id="9810303at2"/>
<dbReference type="InterPro" id="IPR001173">
    <property type="entry name" value="Glyco_trans_2-like"/>
</dbReference>
<evidence type="ECO:0000259" key="1">
    <source>
        <dbReference type="Pfam" id="PF00535"/>
    </source>
</evidence>
<evidence type="ECO:0000313" key="2">
    <source>
        <dbReference type="EMBL" id="QDU38571.1"/>
    </source>
</evidence>